<dbReference type="EMBL" id="VOIH02000007">
    <property type="protein sequence ID" value="KAF3441432.1"/>
    <property type="molecule type" value="Genomic_DNA"/>
</dbReference>
<evidence type="ECO:0000256" key="1">
    <source>
        <dbReference type="ARBA" id="ARBA00009856"/>
    </source>
</evidence>
<keyword evidence="4" id="KW-1185">Reference proteome</keyword>
<evidence type="ECO:0000313" key="4">
    <source>
        <dbReference type="Proteomes" id="UP000796880"/>
    </source>
</evidence>
<comment type="caution">
    <text evidence="3">The sequence shown here is derived from an EMBL/GenBank/DDBJ whole genome shotgun (WGS) entry which is preliminary data.</text>
</comment>
<gene>
    <name evidence="3" type="ORF">FNV43_RR15346</name>
</gene>
<dbReference type="InterPro" id="IPR040044">
    <property type="entry name" value="SRR1L"/>
</dbReference>
<feature type="domain" description="SRR1-like" evidence="2">
    <location>
        <begin position="99"/>
        <end position="270"/>
    </location>
</feature>
<dbReference type="AlphaFoldDB" id="A0A8K0GU61"/>
<comment type="similarity">
    <text evidence="1">Belongs to the SRR1 family.</text>
</comment>
<evidence type="ECO:0000259" key="2">
    <source>
        <dbReference type="Pfam" id="PF07985"/>
    </source>
</evidence>
<protein>
    <recommendedName>
        <fullName evidence="2">SRR1-like domain-containing protein</fullName>
    </recommendedName>
</protein>
<dbReference type="PANTHER" id="PTHR28626">
    <property type="entry name" value="SRR1-LIKE PROTEIN"/>
    <property type="match status" value="1"/>
</dbReference>
<evidence type="ECO:0000313" key="3">
    <source>
        <dbReference type="EMBL" id="KAF3441432.1"/>
    </source>
</evidence>
<sequence>MAASSKALTVENCSLNGDWKVVLPRRGKHRRSSLGDRILEQQHQQQQQQSAWAPSDFEIDIIRETKLMQKMQICMKKLEVSQFFLTLLDQIQTPEISDSFHNVLGSELKMKMVIYGIGSMESYESPRQQLSLAILLKRKFSWIGEIEVFDPILSATETQVLEALGCSVLSVNEQGRRLAEKPTLFFMPHCEAELYDNLLQANWGAGLLSHIVLFGNSFETYEQHVSAFKNSAVTESSKHILAIQKLTDEFRINTVSDDYFGAFHDSSWHFIRPDPSS</sequence>
<accession>A0A8K0GU61</accession>
<dbReference type="Pfam" id="PF07985">
    <property type="entry name" value="SRR1"/>
    <property type="match status" value="1"/>
</dbReference>
<dbReference type="InterPro" id="IPR012942">
    <property type="entry name" value="SRR1-like"/>
</dbReference>
<organism evidence="3 4">
    <name type="scientific">Rhamnella rubrinervis</name>
    <dbReference type="NCBI Taxonomy" id="2594499"/>
    <lineage>
        <taxon>Eukaryota</taxon>
        <taxon>Viridiplantae</taxon>
        <taxon>Streptophyta</taxon>
        <taxon>Embryophyta</taxon>
        <taxon>Tracheophyta</taxon>
        <taxon>Spermatophyta</taxon>
        <taxon>Magnoliopsida</taxon>
        <taxon>eudicotyledons</taxon>
        <taxon>Gunneridae</taxon>
        <taxon>Pentapetalae</taxon>
        <taxon>rosids</taxon>
        <taxon>fabids</taxon>
        <taxon>Rosales</taxon>
        <taxon>Rhamnaceae</taxon>
        <taxon>rhamnoid group</taxon>
        <taxon>Rhamneae</taxon>
        <taxon>Rhamnella</taxon>
    </lineage>
</organism>
<dbReference type="GO" id="GO:0005634">
    <property type="term" value="C:nucleus"/>
    <property type="evidence" value="ECO:0007669"/>
    <property type="project" value="TreeGrafter"/>
</dbReference>
<dbReference type="GO" id="GO:0005737">
    <property type="term" value="C:cytoplasm"/>
    <property type="evidence" value="ECO:0007669"/>
    <property type="project" value="TreeGrafter"/>
</dbReference>
<name>A0A8K0GU61_9ROSA</name>
<reference evidence="3" key="1">
    <citation type="submission" date="2020-03" db="EMBL/GenBank/DDBJ databases">
        <title>A high-quality chromosome-level genome assembly of a woody plant with both climbing and erect habits, Rhamnella rubrinervis.</title>
        <authorList>
            <person name="Lu Z."/>
            <person name="Yang Y."/>
            <person name="Zhu X."/>
            <person name="Sun Y."/>
        </authorList>
    </citation>
    <scope>NUCLEOTIDE SEQUENCE</scope>
    <source>
        <strain evidence="3">BYM</strain>
        <tissue evidence="3">Leaf</tissue>
    </source>
</reference>
<dbReference type="PANTHER" id="PTHR28626:SF3">
    <property type="entry name" value="SRR1-LIKE PROTEIN"/>
    <property type="match status" value="1"/>
</dbReference>
<proteinExistence type="inferred from homology"/>
<dbReference type="OrthoDB" id="551431at2759"/>
<dbReference type="Proteomes" id="UP000796880">
    <property type="component" value="Unassembled WGS sequence"/>
</dbReference>